<gene>
    <name evidence="2" type="ORF">PMAYCL1PPCAC_18584</name>
</gene>
<feature type="compositionally biased region" description="Basic and acidic residues" evidence="1">
    <location>
        <begin position="173"/>
        <end position="183"/>
    </location>
</feature>
<feature type="region of interest" description="Disordered" evidence="1">
    <location>
        <begin position="150"/>
        <end position="256"/>
    </location>
</feature>
<feature type="compositionally biased region" description="Basic and acidic residues" evidence="1">
    <location>
        <begin position="197"/>
        <end position="206"/>
    </location>
</feature>
<dbReference type="Proteomes" id="UP001328107">
    <property type="component" value="Unassembled WGS sequence"/>
</dbReference>
<organism evidence="2 3">
    <name type="scientific">Pristionchus mayeri</name>
    <dbReference type="NCBI Taxonomy" id="1317129"/>
    <lineage>
        <taxon>Eukaryota</taxon>
        <taxon>Metazoa</taxon>
        <taxon>Ecdysozoa</taxon>
        <taxon>Nematoda</taxon>
        <taxon>Chromadorea</taxon>
        <taxon>Rhabditida</taxon>
        <taxon>Rhabditina</taxon>
        <taxon>Diplogasteromorpha</taxon>
        <taxon>Diplogasteroidea</taxon>
        <taxon>Neodiplogasteridae</taxon>
        <taxon>Pristionchus</taxon>
    </lineage>
</organism>
<dbReference type="EMBL" id="BTRK01000004">
    <property type="protein sequence ID" value="GMR48389.1"/>
    <property type="molecule type" value="Genomic_DNA"/>
</dbReference>
<evidence type="ECO:0000313" key="2">
    <source>
        <dbReference type="EMBL" id="GMR48389.1"/>
    </source>
</evidence>
<feature type="compositionally biased region" description="Basic and acidic residues" evidence="1">
    <location>
        <begin position="150"/>
        <end position="166"/>
    </location>
</feature>
<name>A0AAN5I1K2_9BILA</name>
<sequence>KAVVLQRDDREVQVWQSDQQRIEVIDACDCPQSATVGTPIELKIDARCRVLECKVLDRPLKMQTQIGVTMFLDIFIFPQPHLAFSIYFGAITVDSQFSPVDSDRSYLAYVTWDKRRSEMVILKQTPPRNAAINEEEWRQLRDEYEKYLQSEAENERKGEHPKKEKLTVAIPPMERRAEERSFSDRMSSISSKLDSVSMREEKRQMDGKTSVRSSNDARINPYPVRHSIPLNERNDSSMSRSGRGGTPREGGMTSSYSGIPSVVEEVGWEKGVVASENRGDSQHPRKFIVSTKKGNVDVYQRVFEGVSPPLKVGDYVEVKLRPQEGSATYDVEDMEMAKSKPMGLKSQMHDGILMITCDAKYIKRAADDYKSWWVAENSYLGRIGVEGVREGGDMVGKTTTITVKHLRPGISIALEKSGVQWIETKIPTIVKARETPKLEQKKAPSDGWYTGMVCGVDETTVFIASPYLKMDAVLYATHDPDEVMGLWIKFQLNQQHGDPTGRQRIDEHTFRRIDPVYQTRMVKGMPEIRVTLSYGGEEDDGKPMLRSEMGVVRDCEGLIPTDRDSHGLYNGWIMRYQRSNHVSRWRFSREGANIEKTMEREGIRSRSPSPTTLKHRAIEEDRMRQERLGMMDRDENREENENQEEIEYEEGELELREIMRRVILENDEIRFALIDADRDAYNEMFDILMNENI</sequence>
<proteinExistence type="predicted"/>
<evidence type="ECO:0000256" key="1">
    <source>
        <dbReference type="SAM" id="MobiDB-lite"/>
    </source>
</evidence>
<keyword evidence="3" id="KW-1185">Reference proteome</keyword>
<feature type="non-terminal residue" evidence="2">
    <location>
        <position position="1"/>
    </location>
</feature>
<protein>
    <submittedName>
        <fullName evidence="2">Uncharacterized protein</fullName>
    </submittedName>
</protein>
<evidence type="ECO:0000313" key="3">
    <source>
        <dbReference type="Proteomes" id="UP001328107"/>
    </source>
</evidence>
<reference evidence="3" key="1">
    <citation type="submission" date="2022-10" db="EMBL/GenBank/DDBJ databases">
        <title>Genome assembly of Pristionchus species.</title>
        <authorList>
            <person name="Yoshida K."/>
            <person name="Sommer R.J."/>
        </authorList>
    </citation>
    <scope>NUCLEOTIDE SEQUENCE [LARGE SCALE GENOMIC DNA]</scope>
    <source>
        <strain evidence="3">RS5460</strain>
    </source>
</reference>
<comment type="caution">
    <text evidence="2">The sequence shown here is derived from an EMBL/GenBank/DDBJ whole genome shotgun (WGS) entry which is preliminary data.</text>
</comment>
<accession>A0AAN5I1K2</accession>
<dbReference type="AlphaFoldDB" id="A0AAN5I1K2"/>